<dbReference type="InterPro" id="IPR051909">
    <property type="entry name" value="MFP_Cation_Efflux"/>
</dbReference>
<feature type="domain" description="CzcB-like barrel-sandwich hybrid" evidence="3">
    <location>
        <begin position="103"/>
        <end position="251"/>
    </location>
</feature>
<name>A0A1M4X4H8_9BACT</name>
<reference evidence="5 6" key="1">
    <citation type="submission" date="2016-11" db="EMBL/GenBank/DDBJ databases">
        <authorList>
            <person name="Jaros S."/>
            <person name="Januszkiewicz K."/>
            <person name="Wedrychowicz H."/>
        </authorList>
    </citation>
    <scope>NUCLEOTIDE SEQUENCE [LARGE SCALE GENOMIC DNA]</scope>
    <source>
        <strain evidence="5 6">DSM 21986</strain>
    </source>
</reference>
<dbReference type="GO" id="GO:0016020">
    <property type="term" value="C:membrane"/>
    <property type="evidence" value="ECO:0007669"/>
    <property type="project" value="InterPro"/>
</dbReference>
<evidence type="ECO:0000313" key="5">
    <source>
        <dbReference type="EMBL" id="SHE88371.1"/>
    </source>
</evidence>
<organism evidence="5 6">
    <name type="scientific">Fodinibius roseus</name>
    <dbReference type="NCBI Taxonomy" id="1194090"/>
    <lineage>
        <taxon>Bacteria</taxon>
        <taxon>Pseudomonadati</taxon>
        <taxon>Balneolota</taxon>
        <taxon>Balneolia</taxon>
        <taxon>Balneolales</taxon>
        <taxon>Balneolaceae</taxon>
        <taxon>Fodinibius</taxon>
    </lineage>
</organism>
<accession>A0A1M4X4H8</accession>
<evidence type="ECO:0000259" key="3">
    <source>
        <dbReference type="Pfam" id="PF25973"/>
    </source>
</evidence>
<dbReference type="Gene3D" id="1.10.287.470">
    <property type="entry name" value="Helix hairpin bin"/>
    <property type="match status" value="1"/>
</dbReference>
<dbReference type="NCBIfam" id="TIGR01730">
    <property type="entry name" value="RND_mfp"/>
    <property type="match status" value="1"/>
</dbReference>
<dbReference type="OrthoDB" id="9814657at2"/>
<dbReference type="PANTHER" id="PTHR30097">
    <property type="entry name" value="CATION EFFLUX SYSTEM PROTEIN CUSB"/>
    <property type="match status" value="1"/>
</dbReference>
<dbReference type="Proteomes" id="UP000184041">
    <property type="component" value="Unassembled WGS sequence"/>
</dbReference>
<protein>
    <submittedName>
        <fullName evidence="5">Membrane fusion protein, cobalt-zinc-cadmium efflux system</fullName>
    </submittedName>
</protein>
<feature type="domain" description="CzcB-like C-terminal circularly permuted SH3-like" evidence="4">
    <location>
        <begin position="341"/>
        <end position="402"/>
    </location>
</feature>
<dbReference type="InterPro" id="IPR058649">
    <property type="entry name" value="CzcB_C"/>
</dbReference>
<dbReference type="Gene3D" id="2.40.420.20">
    <property type="match status" value="1"/>
</dbReference>
<dbReference type="Pfam" id="PF25975">
    <property type="entry name" value="CzcB_C"/>
    <property type="match status" value="1"/>
</dbReference>
<keyword evidence="2" id="KW-0813">Transport</keyword>
<keyword evidence="6" id="KW-1185">Reference proteome</keyword>
<dbReference type="SUPFAM" id="SSF111369">
    <property type="entry name" value="HlyD-like secretion proteins"/>
    <property type="match status" value="1"/>
</dbReference>
<dbReference type="AlphaFoldDB" id="A0A1M4X4H8"/>
<gene>
    <name evidence="5" type="ORF">SAMN05443144_10418</name>
</gene>
<evidence type="ECO:0000259" key="4">
    <source>
        <dbReference type="Pfam" id="PF25975"/>
    </source>
</evidence>
<dbReference type="STRING" id="1194090.SAMN05443144_10418"/>
<comment type="similarity">
    <text evidence="1">Belongs to the membrane fusion protein (MFP) (TC 8.A.1) family.</text>
</comment>
<dbReference type="GO" id="GO:0022857">
    <property type="term" value="F:transmembrane transporter activity"/>
    <property type="evidence" value="ECO:0007669"/>
    <property type="project" value="InterPro"/>
</dbReference>
<evidence type="ECO:0000256" key="1">
    <source>
        <dbReference type="ARBA" id="ARBA00009477"/>
    </source>
</evidence>
<proteinExistence type="inferred from homology"/>
<dbReference type="Pfam" id="PF25973">
    <property type="entry name" value="BSH_CzcB"/>
    <property type="match status" value="1"/>
</dbReference>
<dbReference type="EMBL" id="FQUS01000004">
    <property type="protein sequence ID" value="SHE88371.1"/>
    <property type="molecule type" value="Genomic_DNA"/>
</dbReference>
<evidence type="ECO:0000313" key="6">
    <source>
        <dbReference type="Proteomes" id="UP000184041"/>
    </source>
</evidence>
<sequence>MDMIMTIFSGNTIHKYLKPGTLLLFIFFAIISCGGDPTENEGTQDPGTPPSLARAHSPATVQLTEQQAEDLSIQTQTIESRQISFTIEAPGQVFASPERISFLSAPINGRVARIYAHEGEHVRKGDPLLELESLEFANLVADYLEARAEIIFQQQQVDRLKVLTEEKISPERTLQRAQADLNRAKAKQNASHARLHAVGISEGTIQQWDPQTSEPESRLTLYAPITGVVNEHLIDLGQSVNAYEELLNIIDSKEVLVKGFVSASDAPFLQPGNPVLITERSGEGPASGSRLKATVTSVNPALDQENRSIVLNSLVETRNNWPIIGQNVRMTYTARAGEDAISIPMSAIQFDGSRATVFVQLSPREYEKRPVDINRATADSAIIESGLTAGDKIAVTQVFSLKALERFEQFAD</sequence>
<dbReference type="InterPro" id="IPR058647">
    <property type="entry name" value="BSH_CzcB-like"/>
</dbReference>
<dbReference type="Gene3D" id="2.40.50.100">
    <property type="match status" value="1"/>
</dbReference>
<evidence type="ECO:0000256" key="2">
    <source>
        <dbReference type="ARBA" id="ARBA00022448"/>
    </source>
</evidence>
<dbReference type="InterPro" id="IPR006143">
    <property type="entry name" value="RND_pump_MFP"/>
</dbReference>